<dbReference type="InterPro" id="IPR015894">
    <property type="entry name" value="Guanylate-bd_N"/>
</dbReference>
<dbReference type="GO" id="GO:0098826">
    <property type="term" value="C:endoplasmic reticulum tubular network membrane"/>
    <property type="evidence" value="ECO:0007669"/>
    <property type="project" value="UniProtKB-ARBA"/>
</dbReference>
<organism evidence="15 16">
    <name type="scientific">Urocitellus parryii</name>
    <name type="common">Arctic ground squirrel</name>
    <name type="synonym">Spermophilus parryii</name>
    <dbReference type="NCBI Taxonomy" id="9999"/>
    <lineage>
        <taxon>Eukaryota</taxon>
        <taxon>Metazoa</taxon>
        <taxon>Chordata</taxon>
        <taxon>Craniata</taxon>
        <taxon>Vertebrata</taxon>
        <taxon>Euteleostomi</taxon>
        <taxon>Mammalia</taxon>
        <taxon>Eutheria</taxon>
        <taxon>Euarchontoglires</taxon>
        <taxon>Glires</taxon>
        <taxon>Rodentia</taxon>
        <taxon>Sciuromorpha</taxon>
        <taxon>Sciuridae</taxon>
        <taxon>Xerinae</taxon>
        <taxon>Marmotini</taxon>
        <taxon>Urocitellus</taxon>
    </lineage>
</organism>
<keyword evidence="3" id="KW-0547">Nucleotide-binding</keyword>
<dbReference type="InterPro" id="IPR027417">
    <property type="entry name" value="P-loop_NTPase"/>
</dbReference>
<evidence type="ECO:0000256" key="11">
    <source>
        <dbReference type="PROSITE-ProRule" id="PRU01052"/>
    </source>
</evidence>
<feature type="region of interest" description="Disordered" evidence="12">
    <location>
        <begin position="1"/>
        <end position="24"/>
    </location>
</feature>
<feature type="transmembrane region" description="Helical" evidence="13">
    <location>
        <begin position="446"/>
        <end position="466"/>
    </location>
</feature>
<keyword evidence="4" id="KW-0378">Hydrolase</keyword>
<keyword evidence="16" id="KW-1185">Reference proteome</keyword>
<dbReference type="GO" id="GO:1990809">
    <property type="term" value="P:endoplasmic reticulum tubular network membrane organization"/>
    <property type="evidence" value="ECO:0007669"/>
    <property type="project" value="UniProtKB-ARBA"/>
</dbReference>
<sequence length="557" mass="63532">MGPFGEKDVGRADTSLPGEDYEDDDLVNSDEVMKKPCPVQIVLAHEDDHNFELDEEALEQILLQEHIRDLNIVVVSVAGAFRKGKSFLLDFMLRYMYNKDSQSWIGGNNEPLTGFTWRGGCERETTGIQVWNEVFVIDRPNGTKVAVLLMDTQGAFDSQSTIKDCATVFALSTMTSSVQVYNLSQNIQEDDLQHLQLFTEYGRLAMEEIYQKPFQTLMFLIRDWSYPYEHSYGLEGGIQFLEKRLQVKQNQHEELQNVRKHIHNCFSNLGCFLLPHPGLKVATNPSFDGRLKDIDEDFKRELQNLVPLLLAPENLVEKEISGSKVTCRDLVEYFKAYIKIYQGEELPHPKSMLQATAEANNLAAVAGARDLYCKSMEQVCGGDKPYIAPSDLERKHLDLKEVALKQFRSVKKMGGDEFCRRYQDQLEAEIEETYANFIKHNDGKNIFYAARTPATLFAVMFAMYIISGLTGFIGLNSIAVLCNLVMGLALTSLCTWAYVKYSGEFREIGTMIDQIAETLWEQVFSKLFEVTRRRMVHRALSSAQRQRLSSNNNKKKN</sequence>
<accession>A0A8D2H334</accession>
<evidence type="ECO:0000256" key="10">
    <source>
        <dbReference type="ARBA" id="ARBA00049117"/>
    </source>
</evidence>
<protein>
    <submittedName>
        <fullName evidence="15">Atlastin GTPase 2</fullName>
    </submittedName>
</protein>
<keyword evidence="6" id="KW-0460">Magnesium</keyword>
<reference evidence="15" key="2">
    <citation type="submission" date="2025-09" db="UniProtKB">
        <authorList>
            <consortium name="Ensembl"/>
        </authorList>
    </citation>
    <scope>IDENTIFICATION</scope>
</reference>
<name>A0A8D2H334_UROPR</name>
<reference evidence="15" key="1">
    <citation type="submission" date="2025-08" db="UniProtKB">
        <authorList>
            <consortium name="Ensembl"/>
        </authorList>
    </citation>
    <scope>IDENTIFICATION</scope>
</reference>
<evidence type="ECO:0000256" key="4">
    <source>
        <dbReference type="ARBA" id="ARBA00022801"/>
    </source>
</evidence>
<dbReference type="SUPFAM" id="SSF48340">
    <property type="entry name" value="Interferon-induced guanylate-binding protein 1 (GBP1), C-terminal domain"/>
    <property type="match status" value="1"/>
</dbReference>
<dbReference type="Proteomes" id="UP000694417">
    <property type="component" value="Unplaced"/>
</dbReference>
<dbReference type="CDD" id="cd01851">
    <property type="entry name" value="GBP"/>
    <property type="match status" value="1"/>
</dbReference>
<evidence type="ECO:0000259" key="14">
    <source>
        <dbReference type="PROSITE" id="PS51715"/>
    </source>
</evidence>
<keyword evidence="7 13" id="KW-1133">Transmembrane helix</keyword>
<keyword evidence="8" id="KW-0342">GTP-binding</keyword>
<dbReference type="FunFam" id="1.20.58.420:FF:000001">
    <property type="entry name" value="Atlastin-1 isoform 1"/>
    <property type="match status" value="1"/>
</dbReference>
<comment type="similarity">
    <text evidence="11">Belongs to the TRAFAC class dynamin-like GTPase superfamily. GB1/RHD3 GTPase family.</text>
</comment>
<keyword evidence="2 13" id="KW-0812">Transmembrane</keyword>
<evidence type="ECO:0000313" key="16">
    <source>
        <dbReference type="Proteomes" id="UP000694417"/>
    </source>
</evidence>
<evidence type="ECO:0000256" key="8">
    <source>
        <dbReference type="ARBA" id="ARBA00023134"/>
    </source>
</evidence>
<dbReference type="InterPro" id="IPR036543">
    <property type="entry name" value="Guanylate-bd_C_sf"/>
</dbReference>
<dbReference type="SUPFAM" id="SSF52540">
    <property type="entry name" value="P-loop containing nucleoside triphosphate hydrolases"/>
    <property type="match status" value="1"/>
</dbReference>
<dbReference type="GO" id="GO:0003924">
    <property type="term" value="F:GTPase activity"/>
    <property type="evidence" value="ECO:0007669"/>
    <property type="project" value="InterPro"/>
</dbReference>
<evidence type="ECO:0000256" key="9">
    <source>
        <dbReference type="ARBA" id="ARBA00023136"/>
    </source>
</evidence>
<keyword evidence="5" id="KW-0256">Endoplasmic reticulum</keyword>
<evidence type="ECO:0000256" key="1">
    <source>
        <dbReference type="ARBA" id="ARBA00004477"/>
    </source>
</evidence>
<dbReference type="PROSITE" id="PS51715">
    <property type="entry name" value="G_GB1_RHD3"/>
    <property type="match status" value="1"/>
</dbReference>
<dbReference type="InterPro" id="IPR030386">
    <property type="entry name" value="G_GB1_RHD3_dom"/>
</dbReference>
<dbReference type="Ensembl" id="ENSUPAT00010006436.1">
    <property type="protein sequence ID" value="ENSUPAP00010005624.1"/>
    <property type="gene ID" value="ENSUPAG00010004539.1"/>
</dbReference>
<comment type="catalytic activity">
    <reaction evidence="10">
        <text>GTP + H2O = GDP + phosphate + H(+)</text>
        <dbReference type="Rhea" id="RHEA:19669"/>
        <dbReference type="ChEBI" id="CHEBI:15377"/>
        <dbReference type="ChEBI" id="CHEBI:15378"/>
        <dbReference type="ChEBI" id="CHEBI:37565"/>
        <dbReference type="ChEBI" id="CHEBI:43474"/>
        <dbReference type="ChEBI" id="CHEBI:58189"/>
    </reaction>
    <physiologicalReaction direction="left-to-right" evidence="10">
        <dbReference type="Rhea" id="RHEA:19670"/>
    </physiologicalReaction>
</comment>
<feature type="transmembrane region" description="Helical" evidence="13">
    <location>
        <begin position="478"/>
        <end position="499"/>
    </location>
</feature>
<dbReference type="GO" id="GO:0005525">
    <property type="term" value="F:GTP binding"/>
    <property type="evidence" value="ECO:0007669"/>
    <property type="project" value="UniProtKB-KW"/>
</dbReference>
<evidence type="ECO:0000256" key="2">
    <source>
        <dbReference type="ARBA" id="ARBA00022692"/>
    </source>
</evidence>
<evidence type="ECO:0000313" key="15">
    <source>
        <dbReference type="Ensembl" id="ENSUPAP00010005624.1"/>
    </source>
</evidence>
<dbReference type="Gene3D" id="3.40.50.300">
    <property type="entry name" value="P-loop containing nucleotide triphosphate hydrolases"/>
    <property type="match status" value="1"/>
</dbReference>
<proteinExistence type="inferred from homology"/>
<evidence type="ECO:0000256" key="5">
    <source>
        <dbReference type="ARBA" id="ARBA00022824"/>
    </source>
</evidence>
<evidence type="ECO:0000256" key="13">
    <source>
        <dbReference type="SAM" id="Phobius"/>
    </source>
</evidence>
<dbReference type="FunFam" id="3.40.50.300:FF:000314">
    <property type="entry name" value="Atlastin-2 isoform 2"/>
    <property type="match status" value="1"/>
</dbReference>
<dbReference type="GeneTree" id="ENSGT00940000155710"/>
<feature type="compositionally biased region" description="Basic and acidic residues" evidence="12">
    <location>
        <begin position="1"/>
        <end position="11"/>
    </location>
</feature>
<evidence type="ECO:0000256" key="3">
    <source>
        <dbReference type="ARBA" id="ARBA00022741"/>
    </source>
</evidence>
<evidence type="ECO:0000256" key="12">
    <source>
        <dbReference type="SAM" id="MobiDB-lite"/>
    </source>
</evidence>
<evidence type="ECO:0000256" key="6">
    <source>
        <dbReference type="ARBA" id="ARBA00022842"/>
    </source>
</evidence>
<feature type="domain" description="GB1/RHD3-type G" evidence="14">
    <location>
        <begin position="69"/>
        <end position="314"/>
    </location>
</feature>
<dbReference type="PANTHER" id="PTHR10751">
    <property type="entry name" value="GUANYLATE BINDING PROTEIN"/>
    <property type="match status" value="1"/>
</dbReference>
<dbReference type="AlphaFoldDB" id="A0A8D2H334"/>
<gene>
    <name evidence="15" type="primary">ATL2</name>
</gene>
<comment type="subcellular location">
    <subcellularLocation>
        <location evidence="1">Endoplasmic reticulum membrane</location>
        <topology evidence="1">Multi-pass membrane protein</topology>
    </subcellularLocation>
</comment>
<dbReference type="Pfam" id="PF02263">
    <property type="entry name" value="GBP"/>
    <property type="match status" value="1"/>
</dbReference>
<evidence type="ECO:0000256" key="7">
    <source>
        <dbReference type="ARBA" id="ARBA00022989"/>
    </source>
</evidence>
<keyword evidence="9 13" id="KW-0472">Membrane</keyword>
<dbReference type="Gene3D" id="1.20.58.420">
    <property type="entry name" value="AHSP"/>
    <property type="match status" value="1"/>
</dbReference>